<dbReference type="GO" id="GO:0005886">
    <property type="term" value="C:plasma membrane"/>
    <property type="evidence" value="ECO:0007669"/>
    <property type="project" value="TreeGrafter"/>
</dbReference>
<evidence type="ECO:0000313" key="3">
    <source>
        <dbReference type="Proteomes" id="UP000093197"/>
    </source>
</evidence>
<dbReference type="PANTHER" id="PTHR34989:SF1">
    <property type="entry name" value="PROTEIN HDED"/>
    <property type="match status" value="1"/>
</dbReference>
<accession>A0A853PU39</accession>
<name>A0A853PU39_BACFG</name>
<gene>
    <name evidence="2" type="ORF">AC094_28070</name>
</gene>
<reference evidence="2 3" key="1">
    <citation type="journal article" date="2016" name="PLoS ONE">
        <title>Genomic Diversity of Enterotoxigenic Strains of Bacteroides fragilis.</title>
        <authorList>
            <person name="Pierce J.V."/>
            <person name="Bernstein H.D."/>
        </authorList>
    </citation>
    <scope>NUCLEOTIDE SEQUENCE [LARGE SCALE GENOMIC DNA]</scope>
    <source>
        <strain evidence="2 3">20793-3</strain>
    </source>
</reference>
<feature type="transmembrane region" description="Helical" evidence="1">
    <location>
        <begin position="165"/>
        <end position="186"/>
    </location>
</feature>
<proteinExistence type="predicted"/>
<keyword evidence="1" id="KW-0472">Membrane</keyword>
<dbReference type="AlphaFoldDB" id="A0A853PU39"/>
<dbReference type="PANTHER" id="PTHR34989">
    <property type="entry name" value="PROTEIN HDED"/>
    <property type="match status" value="1"/>
</dbReference>
<organism evidence="2 3">
    <name type="scientific">Bacteroides fragilis</name>
    <dbReference type="NCBI Taxonomy" id="817"/>
    <lineage>
        <taxon>Bacteria</taxon>
        <taxon>Pseudomonadati</taxon>
        <taxon>Bacteroidota</taxon>
        <taxon>Bacteroidia</taxon>
        <taxon>Bacteroidales</taxon>
        <taxon>Bacteroidaceae</taxon>
        <taxon>Bacteroides</taxon>
    </lineage>
</organism>
<keyword evidence="1" id="KW-1133">Transmembrane helix</keyword>
<comment type="caution">
    <text evidence="2">The sequence shown here is derived from an EMBL/GenBank/DDBJ whole genome shotgun (WGS) entry which is preliminary data.</text>
</comment>
<feature type="transmembrane region" description="Helical" evidence="1">
    <location>
        <begin position="51"/>
        <end position="71"/>
    </location>
</feature>
<protein>
    <submittedName>
        <fullName evidence="2">Membrane protein</fullName>
    </submittedName>
</protein>
<dbReference type="Pfam" id="PF03729">
    <property type="entry name" value="DUF308"/>
    <property type="match status" value="2"/>
</dbReference>
<keyword evidence="1" id="KW-0812">Transmembrane</keyword>
<dbReference type="InterPro" id="IPR005325">
    <property type="entry name" value="DUF308_memb"/>
</dbReference>
<evidence type="ECO:0000256" key="1">
    <source>
        <dbReference type="SAM" id="Phobius"/>
    </source>
</evidence>
<sequence length="203" mass="23149">MDNNLKNKIDMKTLFDEMEHAVKNWWLSLILGILYIIVALCLLFAPGSSYIALSVIFSISMLISGIIEIIFSISNRRGISSWGWYLAGGIIDLILGIYLVAYPLLSMEVIPFIVAFWMMFRGFSATGYSMDLKRYGTREWGWYMGFGILAIICSLIILWQPAVGALYVIYMLAFTFLIIGFFRVMLSFELKSLHKRSTVMNGK</sequence>
<evidence type="ECO:0000313" key="2">
    <source>
        <dbReference type="EMBL" id="OCR30673.1"/>
    </source>
</evidence>
<dbReference type="InterPro" id="IPR052712">
    <property type="entry name" value="Acid_resist_chaperone_HdeD"/>
</dbReference>
<feature type="transmembrane region" description="Helical" evidence="1">
    <location>
        <begin position="83"/>
        <end position="103"/>
    </location>
</feature>
<feature type="transmembrane region" description="Helical" evidence="1">
    <location>
        <begin position="140"/>
        <end position="159"/>
    </location>
</feature>
<dbReference type="EMBL" id="LIDT01000029">
    <property type="protein sequence ID" value="OCR30673.1"/>
    <property type="molecule type" value="Genomic_DNA"/>
</dbReference>
<dbReference type="Proteomes" id="UP000093197">
    <property type="component" value="Unassembled WGS sequence"/>
</dbReference>
<feature type="transmembrane region" description="Helical" evidence="1">
    <location>
        <begin position="109"/>
        <end position="128"/>
    </location>
</feature>
<feature type="transmembrane region" description="Helical" evidence="1">
    <location>
        <begin position="21"/>
        <end position="45"/>
    </location>
</feature>